<dbReference type="Proteomes" id="UP000694843">
    <property type="component" value="Unplaced"/>
</dbReference>
<dbReference type="OMA" id="NDCLYSA"/>
<dbReference type="GeneID" id="125179322"/>
<organism evidence="9 10">
    <name type="scientific">Hyalella azteca</name>
    <name type="common">Amphipod</name>
    <dbReference type="NCBI Taxonomy" id="294128"/>
    <lineage>
        <taxon>Eukaryota</taxon>
        <taxon>Metazoa</taxon>
        <taxon>Ecdysozoa</taxon>
        <taxon>Arthropoda</taxon>
        <taxon>Crustacea</taxon>
        <taxon>Multicrustacea</taxon>
        <taxon>Malacostraca</taxon>
        <taxon>Eumalacostraca</taxon>
        <taxon>Peracarida</taxon>
        <taxon>Amphipoda</taxon>
        <taxon>Senticaudata</taxon>
        <taxon>Talitrida</taxon>
        <taxon>Talitroidea</taxon>
        <taxon>Hyalellidae</taxon>
        <taxon>Hyalella</taxon>
    </lineage>
</organism>
<keyword evidence="5" id="KW-0812">Transmembrane</keyword>
<dbReference type="RefSeq" id="XP_047740917.1">
    <property type="nucleotide sequence ID" value="XM_047884961.1"/>
</dbReference>
<sequence>MRVPINTKTDGPLHQKIFTVGGSLLPRSTEATPNKATEAKLFEAKLLVDNSLPMSDLDIYKILQNEVPNLPAVYWQTLNNNFPAMNNTCAKFPSLVNLRFNNVYWQTMETSNGSFYLYGAYYDNRTLEEKAPVVRILGMINRLEPQVKTTCQLWFKSYKVPVFATVHEYKYVWRKQWGNPKNGQLQPYLMSCQIPIEYRHLVPESVSLVENPCDMAVINLRVINNVPEHGEKKEFAVCVKGLDYLHADLSVRLVEWLETLHYLGADKIFLYELEVHPNISKVLNYYKQRGLVDVTPITLPAYQPNIKRLLHIYFKMKVLNQWQNELIPYNDCLYKNMHMYKYITLLDIDEVIMPKGDNILWKDLIDNISKKVPKGKNLELASYIFRNVHYFSNPCNDEISNSQFIDIPPYMYMFQHIYRARNYSLPGYAIKSFHNTDRVLTLHNHFPLACIGGACSFYNVVTEDAQLQHYRPPSQEKSQKWCDNYTNFTVLDDAIWRHKDPIIPRVNEALRYLGFFS</sequence>
<evidence type="ECO:0000313" key="10">
    <source>
        <dbReference type="RefSeq" id="XP_047740917.1"/>
    </source>
</evidence>
<dbReference type="EC" id="2.4.1.-" evidence="8"/>
<reference evidence="10" key="1">
    <citation type="submission" date="2025-08" db="UniProtKB">
        <authorList>
            <consortium name="RefSeq"/>
        </authorList>
    </citation>
    <scope>IDENTIFICATION</scope>
    <source>
        <tissue evidence="10">Whole organism</tissue>
    </source>
</reference>
<evidence type="ECO:0000256" key="1">
    <source>
        <dbReference type="ARBA" id="ARBA00004167"/>
    </source>
</evidence>
<evidence type="ECO:0000256" key="4">
    <source>
        <dbReference type="ARBA" id="ARBA00022679"/>
    </source>
</evidence>
<accession>A0A979FWM3</accession>
<dbReference type="Pfam" id="PF01697">
    <property type="entry name" value="Glyco_transf_92"/>
    <property type="match status" value="1"/>
</dbReference>
<evidence type="ECO:0000256" key="2">
    <source>
        <dbReference type="ARBA" id="ARBA00007647"/>
    </source>
</evidence>
<comment type="similarity">
    <text evidence="2 8">Belongs to the glycosyltransferase 92 family.</text>
</comment>
<dbReference type="GO" id="GO:0016757">
    <property type="term" value="F:glycosyltransferase activity"/>
    <property type="evidence" value="ECO:0007669"/>
    <property type="project" value="UniProtKB-UniRule"/>
</dbReference>
<evidence type="ECO:0000256" key="5">
    <source>
        <dbReference type="ARBA" id="ARBA00022692"/>
    </source>
</evidence>
<evidence type="ECO:0000313" key="9">
    <source>
        <dbReference type="Proteomes" id="UP000694843"/>
    </source>
</evidence>
<comment type="subcellular location">
    <subcellularLocation>
        <location evidence="1">Membrane</location>
        <topology evidence="1">Single-pass membrane protein</topology>
    </subcellularLocation>
</comment>
<evidence type="ECO:0000256" key="8">
    <source>
        <dbReference type="RuleBase" id="RU366017"/>
    </source>
</evidence>
<dbReference type="PANTHER" id="PTHR21461">
    <property type="entry name" value="GLYCOSYLTRANSFERASE FAMILY 92 PROTEIN"/>
    <property type="match status" value="1"/>
</dbReference>
<dbReference type="KEGG" id="hazt:125179322"/>
<dbReference type="PANTHER" id="PTHR21461:SF83">
    <property type="entry name" value="GLYCOSYLTRANSFERASE FAMILY 92 PROTEIN"/>
    <property type="match status" value="1"/>
</dbReference>
<protein>
    <recommendedName>
        <fullName evidence="8">Glycosyltransferase family 92 protein</fullName>
        <ecNumber evidence="8">2.4.1.-</ecNumber>
    </recommendedName>
</protein>
<dbReference type="OrthoDB" id="2017643at2759"/>
<keyword evidence="3 8" id="KW-0328">Glycosyltransferase</keyword>
<proteinExistence type="inferred from homology"/>
<dbReference type="GO" id="GO:0016020">
    <property type="term" value="C:membrane"/>
    <property type="evidence" value="ECO:0007669"/>
    <property type="project" value="UniProtKB-SubCell"/>
</dbReference>
<keyword evidence="9" id="KW-1185">Reference proteome</keyword>
<name>A0A979FWM3_HYAAZ</name>
<dbReference type="AlphaFoldDB" id="A0A979FWM3"/>
<evidence type="ECO:0000256" key="6">
    <source>
        <dbReference type="ARBA" id="ARBA00022989"/>
    </source>
</evidence>
<keyword evidence="4 8" id="KW-0808">Transferase</keyword>
<gene>
    <name evidence="10" type="primary">LOC125179322</name>
</gene>
<evidence type="ECO:0000256" key="7">
    <source>
        <dbReference type="ARBA" id="ARBA00023136"/>
    </source>
</evidence>
<dbReference type="GO" id="GO:0005737">
    <property type="term" value="C:cytoplasm"/>
    <property type="evidence" value="ECO:0007669"/>
    <property type="project" value="TreeGrafter"/>
</dbReference>
<dbReference type="InterPro" id="IPR008166">
    <property type="entry name" value="Glyco_transf_92"/>
</dbReference>
<keyword evidence="7" id="KW-0472">Membrane</keyword>
<keyword evidence="6" id="KW-1133">Transmembrane helix</keyword>
<evidence type="ECO:0000256" key="3">
    <source>
        <dbReference type="ARBA" id="ARBA00022676"/>
    </source>
</evidence>